<evidence type="ECO:0000313" key="1">
    <source>
        <dbReference type="EMBL" id="GIN63873.1"/>
    </source>
</evidence>
<comment type="caution">
    <text evidence="1">The sequence shown here is derived from an EMBL/GenBank/DDBJ whole genome shotgun (WGS) entry which is preliminary data.</text>
</comment>
<dbReference type="InterPro" id="IPR050900">
    <property type="entry name" value="Transposase_IS3/IS150/IS904"/>
</dbReference>
<reference evidence="1" key="1">
    <citation type="submission" date="2021-03" db="EMBL/GenBank/DDBJ databases">
        <title>Antimicrobial resistance genes in bacteria isolated from Japanese honey, and their potential for conferring macrolide and lincosamide resistance in the American foulbrood pathogen Paenibacillus larvae.</title>
        <authorList>
            <person name="Okamoto M."/>
            <person name="Kumagai M."/>
            <person name="Kanamori H."/>
            <person name="Takamatsu D."/>
        </authorList>
    </citation>
    <scope>NUCLEOTIDE SEQUENCE</scope>
    <source>
        <strain evidence="1">J27TS8</strain>
    </source>
</reference>
<dbReference type="EMBL" id="BORC01000008">
    <property type="protein sequence ID" value="GIN63873.1"/>
    <property type="molecule type" value="Genomic_DNA"/>
</dbReference>
<dbReference type="PANTHER" id="PTHR46889:SF5">
    <property type="entry name" value="INTEGRASE PROTEIN"/>
    <property type="match status" value="1"/>
</dbReference>
<sequence length="84" mass="9854">MFKNNQHKYSISAMCKVLQIPRSTYYYEAKERASEDDITSDVIDVFKASRQNYGTRKIKVELKKHGLTHYERARLGFDLHPSSI</sequence>
<accession>A0A920BVF8</accession>
<keyword evidence="2" id="KW-1185">Reference proteome</keyword>
<name>A0A920BVF8_9BACI</name>
<gene>
    <name evidence="1" type="ORF">J27TS8_38660</name>
</gene>
<proteinExistence type="predicted"/>
<dbReference type="AlphaFoldDB" id="A0A920BVF8"/>
<evidence type="ECO:0008006" key="3">
    <source>
        <dbReference type="Google" id="ProtNLM"/>
    </source>
</evidence>
<organism evidence="1 2">
    <name type="scientific">Robertmurraya siralis</name>
    <dbReference type="NCBI Taxonomy" id="77777"/>
    <lineage>
        <taxon>Bacteria</taxon>
        <taxon>Bacillati</taxon>
        <taxon>Bacillota</taxon>
        <taxon>Bacilli</taxon>
        <taxon>Bacillales</taxon>
        <taxon>Bacillaceae</taxon>
        <taxon>Robertmurraya</taxon>
    </lineage>
</organism>
<evidence type="ECO:0000313" key="2">
    <source>
        <dbReference type="Proteomes" id="UP000682111"/>
    </source>
</evidence>
<dbReference type="Proteomes" id="UP000682111">
    <property type="component" value="Unassembled WGS sequence"/>
</dbReference>
<dbReference type="PANTHER" id="PTHR46889">
    <property type="entry name" value="TRANSPOSASE INSF FOR INSERTION SEQUENCE IS3B-RELATED"/>
    <property type="match status" value="1"/>
</dbReference>
<protein>
    <recommendedName>
        <fullName evidence="3">Transposase</fullName>
    </recommendedName>
</protein>